<accession>A0AC61R5X2</accession>
<protein>
    <submittedName>
        <fullName evidence="1">Uncharacterized protein</fullName>
    </submittedName>
</protein>
<organism evidence="1 2">
    <name type="scientific">Dubosiella muris</name>
    <dbReference type="NCBI Taxonomy" id="3038133"/>
    <lineage>
        <taxon>Bacteria</taxon>
        <taxon>Bacillati</taxon>
        <taxon>Bacillota</taxon>
        <taxon>Erysipelotrichia</taxon>
        <taxon>Erysipelotrichales</taxon>
        <taxon>Erysipelotrichaceae</taxon>
        <taxon>Dubosiella</taxon>
    </lineage>
</organism>
<dbReference type="Proteomes" id="UP000308836">
    <property type="component" value="Unassembled WGS sequence"/>
</dbReference>
<reference evidence="1" key="1">
    <citation type="submission" date="2019-04" db="EMBL/GenBank/DDBJ databases">
        <title>Microbes associate with the intestines of laboratory mice.</title>
        <authorList>
            <person name="Navarre W."/>
            <person name="Wong E."/>
            <person name="Huang K."/>
            <person name="Tropini C."/>
            <person name="Ng K."/>
            <person name="Yu B."/>
        </authorList>
    </citation>
    <scope>NUCLEOTIDE SEQUENCE</scope>
    <source>
        <strain evidence="1">NM09_H32</strain>
    </source>
</reference>
<evidence type="ECO:0000313" key="1">
    <source>
        <dbReference type="EMBL" id="TGY65415.1"/>
    </source>
</evidence>
<gene>
    <name evidence="1" type="ORF">E5336_08990</name>
</gene>
<evidence type="ECO:0000313" key="2">
    <source>
        <dbReference type="Proteomes" id="UP000308836"/>
    </source>
</evidence>
<keyword evidence="2" id="KW-1185">Reference proteome</keyword>
<proteinExistence type="predicted"/>
<dbReference type="EMBL" id="SRYG01000018">
    <property type="protein sequence ID" value="TGY65415.1"/>
    <property type="molecule type" value="Genomic_DNA"/>
</dbReference>
<name>A0AC61R5X2_9FIRM</name>
<sequence length="145" mass="15613">MRKLTLCAAVVLLAGLGGCSKAEWLETYNAVVETTGTLALDPDGSLVGDRKLEDSYQGTYSAFYKDFSGVETIFGGTSIEAQTLRIEAVAQGESGNLEIRWQKGDQSEVLGEGESFIQTIECEAGTNLIEIDAKHFTGALELRVQ</sequence>
<comment type="caution">
    <text evidence="1">The sequence shown here is derived from an EMBL/GenBank/DDBJ whole genome shotgun (WGS) entry which is preliminary data.</text>
</comment>